<evidence type="ECO:0000256" key="2">
    <source>
        <dbReference type="SAM" id="SignalP"/>
    </source>
</evidence>
<feature type="signal peptide" evidence="2">
    <location>
        <begin position="1"/>
        <end position="22"/>
    </location>
</feature>
<sequence>MPFILLMKIRWVASSLFGDGAAIIGSDPETLIEKPILQLVSAAQVMILDSVGEMELSIHLSEDAHKLITINVDAALQEVFTPIGGGSVIGTRFFGLFIGGRATLDEVESKLGLKEEKLGVARHTLSAYGNVASACVYSLYMIDEGEICLGRLGHYREGLEVGCSNWAGTWSKP</sequence>
<evidence type="ECO:0000256" key="1">
    <source>
        <dbReference type="ARBA" id="ARBA00005531"/>
    </source>
</evidence>
<comment type="similarity">
    <text evidence="1">Belongs to the thiolase-like superfamily. Chalcone/stilbene synthases family.</text>
</comment>
<dbReference type="PANTHER" id="PTHR11877">
    <property type="entry name" value="HYDROXYMETHYLGLUTARYL-COA SYNTHASE"/>
    <property type="match status" value="1"/>
</dbReference>
<dbReference type="InterPro" id="IPR016039">
    <property type="entry name" value="Thiolase-like"/>
</dbReference>
<dbReference type="GO" id="GO:0030639">
    <property type="term" value="P:polyketide biosynthetic process"/>
    <property type="evidence" value="ECO:0007669"/>
    <property type="project" value="TreeGrafter"/>
</dbReference>
<organism evidence="4">
    <name type="scientific">Populus davidiana</name>
    <dbReference type="NCBI Taxonomy" id="266767"/>
    <lineage>
        <taxon>Eukaryota</taxon>
        <taxon>Viridiplantae</taxon>
        <taxon>Streptophyta</taxon>
        <taxon>Embryophyta</taxon>
        <taxon>Tracheophyta</taxon>
        <taxon>Spermatophyta</taxon>
        <taxon>Magnoliopsida</taxon>
        <taxon>eudicotyledons</taxon>
        <taxon>Gunneridae</taxon>
        <taxon>Pentapetalae</taxon>
        <taxon>rosids</taxon>
        <taxon>fabids</taxon>
        <taxon>Malpighiales</taxon>
        <taxon>Salicaceae</taxon>
        <taxon>Saliceae</taxon>
        <taxon>Populus</taxon>
    </lineage>
</organism>
<evidence type="ECO:0000313" key="4">
    <source>
        <dbReference type="EMBL" id="NUU80947.1"/>
    </source>
</evidence>
<accession>A0A6M2E785</accession>
<dbReference type="PANTHER" id="PTHR11877:SF14">
    <property type="entry name" value="CHALCONE SYNTHASE"/>
    <property type="match status" value="1"/>
</dbReference>
<dbReference type="Pfam" id="PF02797">
    <property type="entry name" value="Chal_sti_synt_C"/>
    <property type="match status" value="1"/>
</dbReference>
<dbReference type="EMBL" id="GILB01000614">
    <property type="protein sequence ID" value="NUU80947.1"/>
    <property type="molecule type" value="Transcribed_RNA"/>
</dbReference>
<dbReference type="InterPro" id="IPR012328">
    <property type="entry name" value="Chalcone/stilbene_synt_C"/>
</dbReference>
<dbReference type="AlphaFoldDB" id="A0A6M2E785"/>
<dbReference type="GO" id="GO:0016747">
    <property type="term" value="F:acyltransferase activity, transferring groups other than amino-acyl groups"/>
    <property type="evidence" value="ECO:0007669"/>
    <property type="project" value="InterPro"/>
</dbReference>
<dbReference type="SUPFAM" id="SSF53901">
    <property type="entry name" value="Thiolase-like"/>
    <property type="match status" value="1"/>
</dbReference>
<keyword evidence="2" id="KW-0732">Signal</keyword>
<dbReference type="Gene3D" id="3.40.47.10">
    <property type="match status" value="1"/>
</dbReference>
<name>A0A6M2E785_9ROSI</name>
<proteinExistence type="inferred from homology"/>
<evidence type="ECO:0000259" key="3">
    <source>
        <dbReference type="Pfam" id="PF02797"/>
    </source>
</evidence>
<feature type="domain" description="Chalcone/stilbene synthase C-terminal" evidence="3">
    <location>
        <begin position="38"/>
        <end position="144"/>
    </location>
</feature>
<protein>
    <recommendedName>
        <fullName evidence="3">Chalcone/stilbene synthase C-terminal domain-containing protein</fullName>
    </recommendedName>
</protein>
<reference evidence="4" key="1">
    <citation type="submission" date="2020-03" db="EMBL/GenBank/DDBJ databases">
        <authorList>
            <person name="Zhang R."/>
        </authorList>
    </citation>
    <scope>NUCLEOTIDE SEQUENCE</scope>
</reference>
<feature type="chain" id="PRO_5027123724" description="Chalcone/stilbene synthase C-terminal domain-containing protein" evidence="2">
    <location>
        <begin position="23"/>
        <end position="173"/>
    </location>
</feature>
<dbReference type="InterPro" id="IPR011141">
    <property type="entry name" value="Polyketide_synthase_type-III"/>
</dbReference>